<dbReference type="GO" id="GO:0005739">
    <property type="term" value="C:mitochondrion"/>
    <property type="evidence" value="ECO:0007669"/>
    <property type="project" value="TreeGrafter"/>
</dbReference>
<evidence type="ECO:0000313" key="10">
    <source>
        <dbReference type="EMBL" id="CRZ10958.1"/>
    </source>
</evidence>
<dbReference type="CDD" id="cd00751">
    <property type="entry name" value="thiolase"/>
    <property type="match status" value="1"/>
</dbReference>
<dbReference type="InterPro" id="IPR020613">
    <property type="entry name" value="Thiolase_CS"/>
</dbReference>
<evidence type="ECO:0000256" key="7">
    <source>
        <dbReference type="RuleBase" id="RU003557"/>
    </source>
</evidence>
<evidence type="ECO:0008006" key="11">
    <source>
        <dbReference type="Google" id="ProtNLM"/>
    </source>
</evidence>
<dbReference type="AlphaFoldDB" id="A0A0H5RA46"/>
<dbReference type="FunFam" id="3.40.47.10:FF:000007">
    <property type="entry name" value="acetyl-CoA acetyltransferase, mitochondrial"/>
    <property type="match status" value="1"/>
</dbReference>
<dbReference type="InterPro" id="IPR016039">
    <property type="entry name" value="Thiolase-like"/>
</dbReference>
<dbReference type="GO" id="GO:0003985">
    <property type="term" value="F:acetyl-CoA C-acetyltransferase activity"/>
    <property type="evidence" value="ECO:0007669"/>
    <property type="project" value="TreeGrafter"/>
</dbReference>
<evidence type="ECO:0000256" key="5">
    <source>
        <dbReference type="ARBA" id="ARBA00023315"/>
    </source>
</evidence>
<dbReference type="InterPro" id="IPR020617">
    <property type="entry name" value="Thiolase_C"/>
</dbReference>
<feature type="active site" description="Proton acceptor" evidence="6">
    <location>
        <position position="363"/>
    </location>
</feature>
<keyword evidence="5 7" id="KW-0012">Acyltransferase</keyword>
<evidence type="ECO:0000256" key="2">
    <source>
        <dbReference type="ARBA" id="ARBA00022679"/>
    </source>
</evidence>
<sequence length="407" mass="42117">MAIRLTTLSRQLTTTMSDHVCIVAAVRTPLGCLGGALSSLSAVQLGAAAIQDALKRSGVSPDLVDEVFLGNVLSAGVGQAPARQAALAAGIPSKVPCTTVNKVCASGMKATTLGAQSIMLGHNDIVVVGGMESMSNCPYYIPSARFGMKYGHGKLIDGVQHDGLWDPYIDAAMGECGDICAREYNISREEQDQVAAESYKRAAAATKSGLFKEEIVGIVVKGRKGDTVVDQDEQISKVDFAKISQLRPVFSKDGSVTAANASPISDGAAALVLVSKKKAMELNLKVIAYIRSFADAAQDPVKFTTSPALAVPKALAYAGLDKAQIDLFEFNEAFAVVGAVNTKLLQLDANKVNVLGGAVALGHPLGCSGARIIVTLLSALKHRSGRLGCAAICNGGGGASSIIIELA</sequence>
<evidence type="ECO:0000256" key="4">
    <source>
        <dbReference type="ARBA" id="ARBA00022958"/>
    </source>
</evidence>
<evidence type="ECO:0000256" key="1">
    <source>
        <dbReference type="ARBA" id="ARBA00010982"/>
    </source>
</evidence>
<dbReference type="NCBIfam" id="TIGR01930">
    <property type="entry name" value="AcCoA-C-Actrans"/>
    <property type="match status" value="1"/>
</dbReference>
<protein>
    <recommendedName>
        <fullName evidence="11">Acetyl-CoA acetyltransferase</fullName>
    </recommendedName>
</protein>
<accession>A0A0H5RA46</accession>
<evidence type="ECO:0000259" key="9">
    <source>
        <dbReference type="Pfam" id="PF02803"/>
    </source>
</evidence>
<dbReference type="PANTHER" id="PTHR18919">
    <property type="entry name" value="ACETYL-COA C-ACYLTRANSFERASE"/>
    <property type="match status" value="1"/>
</dbReference>
<feature type="active site" description="Proton acceptor" evidence="6">
    <location>
        <position position="393"/>
    </location>
</feature>
<keyword evidence="2 7" id="KW-0808">Transferase</keyword>
<comment type="similarity">
    <text evidence="1 7">Belongs to the thiolase-like superfamily. Thiolase family.</text>
</comment>
<feature type="active site" description="Acyl-thioester intermediate" evidence="6">
    <location>
        <position position="104"/>
    </location>
</feature>
<dbReference type="Gene3D" id="3.40.47.10">
    <property type="match status" value="1"/>
</dbReference>
<dbReference type="InterPro" id="IPR002155">
    <property type="entry name" value="Thiolase"/>
</dbReference>
<evidence type="ECO:0000259" key="8">
    <source>
        <dbReference type="Pfam" id="PF00108"/>
    </source>
</evidence>
<dbReference type="SUPFAM" id="SSF53901">
    <property type="entry name" value="Thiolase-like"/>
    <property type="match status" value="2"/>
</dbReference>
<proteinExistence type="inferred from homology"/>
<name>A0A0H5RA46_9EUKA</name>
<organism evidence="10">
    <name type="scientific">Spongospora subterranea</name>
    <dbReference type="NCBI Taxonomy" id="70186"/>
    <lineage>
        <taxon>Eukaryota</taxon>
        <taxon>Sar</taxon>
        <taxon>Rhizaria</taxon>
        <taxon>Endomyxa</taxon>
        <taxon>Phytomyxea</taxon>
        <taxon>Plasmodiophorida</taxon>
        <taxon>Plasmodiophoridae</taxon>
        <taxon>Spongospora</taxon>
    </lineage>
</organism>
<evidence type="ECO:0000256" key="3">
    <source>
        <dbReference type="ARBA" id="ARBA00022723"/>
    </source>
</evidence>
<dbReference type="PIRSF" id="PIRSF000429">
    <property type="entry name" value="Ac-CoA_Ac_transf"/>
    <property type="match status" value="1"/>
</dbReference>
<dbReference type="PANTHER" id="PTHR18919:SF156">
    <property type="entry name" value="ACETYL-COA ACETYLTRANSFERASE, MITOCHONDRIAL"/>
    <property type="match status" value="1"/>
</dbReference>
<feature type="domain" description="Thiolase C-terminal" evidence="9">
    <location>
        <begin position="285"/>
        <end position="405"/>
    </location>
</feature>
<dbReference type="GO" id="GO:0046872">
    <property type="term" value="F:metal ion binding"/>
    <property type="evidence" value="ECO:0007669"/>
    <property type="project" value="UniProtKB-KW"/>
</dbReference>
<dbReference type="Pfam" id="PF02803">
    <property type="entry name" value="Thiolase_C"/>
    <property type="match status" value="1"/>
</dbReference>
<keyword evidence="3" id="KW-0479">Metal-binding</keyword>
<dbReference type="Pfam" id="PF00108">
    <property type="entry name" value="Thiolase_N"/>
    <property type="match status" value="1"/>
</dbReference>
<evidence type="ECO:0000256" key="6">
    <source>
        <dbReference type="PIRSR" id="PIRSR000429-1"/>
    </source>
</evidence>
<dbReference type="EMBL" id="HACM01010516">
    <property type="protein sequence ID" value="CRZ10958.1"/>
    <property type="molecule type" value="Transcribed_RNA"/>
</dbReference>
<reference evidence="10" key="1">
    <citation type="submission" date="2015-04" db="EMBL/GenBank/DDBJ databases">
        <title>The genome sequence of the plant pathogenic Rhizarian Plasmodiophora brassicae reveals insights in its biotrophic life cycle and the origin of chitin synthesis.</title>
        <authorList>
            <person name="Schwelm A."/>
            <person name="Fogelqvist J."/>
            <person name="Knaust A."/>
            <person name="Julke S."/>
            <person name="Lilja T."/>
            <person name="Dhandapani V."/>
            <person name="Bonilla-Rosso G."/>
            <person name="Karlsson M."/>
            <person name="Shevchenko A."/>
            <person name="Choi S.R."/>
            <person name="Kim H.G."/>
            <person name="Park J.Y."/>
            <person name="Lim Y.P."/>
            <person name="Ludwig-Muller J."/>
            <person name="Dixelius C."/>
        </authorList>
    </citation>
    <scope>NUCLEOTIDE SEQUENCE</scope>
    <source>
        <tissue evidence="10">Potato root galls</tissue>
    </source>
</reference>
<dbReference type="PROSITE" id="PS00737">
    <property type="entry name" value="THIOLASE_2"/>
    <property type="match status" value="1"/>
</dbReference>
<feature type="domain" description="Thiolase N-terminal" evidence="8">
    <location>
        <begin position="20"/>
        <end position="276"/>
    </location>
</feature>
<keyword evidence="4" id="KW-0630">Potassium</keyword>
<dbReference type="GO" id="GO:0006635">
    <property type="term" value="P:fatty acid beta-oxidation"/>
    <property type="evidence" value="ECO:0007669"/>
    <property type="project" value="TreeGrafter"/>
</dbReference>
<dbReference type="InterPro" id="IPR020616">
    <property type="entry name" value="Thiolase_N"/>
</dbReference>